<evidence type="ECO:0000313" key="1">
    <source>
        <dbReference type="EMBL" id="GAU36204.1"/>
    </source>
</evidence>
<dbReference type="EMBL" id="DF973622">
    <property type="protein sequence ID" value="GAU36204.1"/>
    <property type="molecule type" value="Genomic_DNA"/>
</dbReference>
<name>A0A2Z6MU85_TRISU</name>
<proteinExistence type="predicted"/>
<organism evidence="1 2">
    <name type="scientific">Trifolium subterraneum</name>
    <name type="common">Subterranean clover</name>
    <dbReference type="NCBI Taxonomy" id="3900"/>
    <lineage>
        <taxon>Eukaryota</taxon>
        <taxon>Viridiplantae</taxon>
        <taxon>Streptophyta</taxon>
        <taxon>Embryophyta</taxon>
        <taxon>Tracheophyta</taxon>
        <taxon>Spermatophyta</taxon>
        <taxon>Magnoliopsida</taxon>
        <taxon>eudicotyledons</taxon>
        <taxon>Gunneridae</taxon>
        <taxon>Pentapetalae</taxon>
        <taxon>rosids</taxon>
        <taxon>fabids</taxon>
        <taxon>Fabales</taxon>
        <taxon>Fabaceae</taxon>
        <taxon>Papilionoideae</taxon>
        <taxon>50 kb inversion clade</taxon>
        <taxon>NPAAA clade</taxon>
        <taxon>Hologalegina</taxon>
        <taxon>IRL clade</taxon>
        <taxon>Trifolieae</taxon>
        <taxon>Trifolium</taxon>
    </lineage>
</organism>
<dbReference type="AlphaFoldDB" id="A0A2Z6MU85"/>
<accession>A0A2Z6MU85</accession>
<gene>
    <name evidence="1" type="ORF">TSUD_363590</name>
</gene>
<evidence type="ECO:0000313" key="2">
    <source>
        <dbReference type="Proteomes" id="UP000242715"/>
    </source>
</evidence>
<dbReference type="Proteomes" id="UP000242715">
    <property type="component" value="Unassembled WGS sequence"/>
</dbReference>
<reference evidence="2" key="1">
    <citation type="journal article" date="2017" name="Front. Plant Sci.">
        <title>Climate Clever Clovers: New Paradigm to Reduce the Environmental Footprint of Ruminants by Breeding Low Methanogenic Forages Utilizing Haplotype Variation.</title>
        <authorList>
            <person name="Kaur P."/>
            <person name="Appels R."/>
            <person name="Bayer P.E."/>
            <person name="Keeble-Gagnere G."/>
            <person name="Wang J."/>
            <person name="Hirakawa H."/>
            <person name="Shirasawa K."/>
            <person name="Vercoe P."/>
            <person name="Stefanova K."/>
            <person name="Durmic Z."/>
            <person name="Nichols P."/>
            <person name="Revell C."/>
            <person name="Isobe S.N."/>
            <person name="Edwards D."/>
            <person name="Erskine W."/>
        </authorList>
    </citation>
    <scope>NUCLEOTIDE SEQUENCE [LARGE SCALE GENOMIC DNA]</scope>
    <source>
        <strain evidence="2">cv. Daliak</strain>
    </source>
</reference>
<keyword evidence="2" id="KW-1185">Reference proteome</keyword>
<protein>
    <submittedName>
        <fullName evidence="1">Uncharacterized protein</fullName>
    </submittedName>
</protein>
<sequence>MTMVKDPRKNEDYQILLCDREAALGSYEQPVGVPPDKSQLGLWRERMRSFGKTILDASKTVAEMAALRWGQKSAKERKTKGKDFQFSQ</sequence>